<evidence type="ECO:0000256" key="1">
    <source>
        <dbReference type="ARBA" id="ARBA00022801"/>
    </source>
</evidence>
<dbReference type="EMBL" id="BAAAYG010000002">
    <property type="protein sequence ID" value="GAA3280286.1"/>
    <property type="molecule type" value="Genomic_DNA"/>
</dbReference>
<evidence type="ECO:0000259" key="2">
    <source>
        <dbReference type="PROSITE" id="PS51462"/>
    </source>
</evidence>
<evidence type="ECO:0000313" key="3">
    <source>
        <dbReference type="EMBL" id="GAA3280286.1"/>
    </source>
</evidence>
<dbReference type="InterPro" id="IPR015797">
    <property type="entry name" value="NUDIX_hydrolase-like_dom_sf"/>
</dbReference>
<dbReference type="GO" id="GO:0016787">
    <property type="term" value="F:hydrolase activity"/>
    <property type="evidence" value="ECO:0007669"/>
    <property type="project" value="UniProtKB-KW"/>
</dbReference>
<keyword evidence="1 3" id="KW-0378">Hydrolase</keyword>
<dbReference type="InterPro" id="IPR000086">
    <property type="entry name" value="NUDIX_hydrolase_dom"/>
</dbReference>
<dbReference type="Gene3D" id="3.90.79.10">
    <property type="entry name" value="Nucleoside Triphosphate Pyrophosphohydrolase"/>
    <property type="match status" value="1"/>
</dbReference>
<dbReference type="SUPFAM" id="SSF55811">
    <property type="entry name" value="Nudix"/>
    <property type="match status" value="1"/>
</dbReference>
<dbReference type="Proteomes" id="UP001501736">
    <property type="component" value="Unassembled WGS sequence"/>
</dbReference>
<dbReference type="RefSeq" id="WP_344717674.1">
    <property type="nucleotide sequence ID" value="NZ_BAAAYG010000002.1"/>
</dbReference>
<dbReference type="PANTHER" id="PTHR11839:SF31">
    <property type="entry name" value="ADP-RIBOSE PYROPHOSPHATASE"/>
    <property type="match status" value="1"/>
</dbReference>
<organism evidence="3 4">
    <name type="scientific">Nesterenkonia halobia</name>
    <dbReference type="NCBI Taxonomy" id="37922"/>
    <lineage>
        <taxon>Bacteria</taxon>
        <taxon>Bacillati</taxon>
        <taxon>Actinomycetota</taxon>
        <taxon>Actinomycetes</taxon>
        <taxon>Micrococcales</taxon>
        <taxon>Micrococcaceae</taxon>
        <taxon>Nesterenkonia</taxon>
    </lineage>
</organism>
<gene>
    <name evidence="3" type="ORF">GCM10020260_04350</name>
</gene>
<sequence length="217" mass="23628">MTTPQDHSPAPADSPVEVPVTARETLRAAPIFDLVEETFTFDDDQQLTRAYLAHPGAVAVLPVDEQDRVLLIGQYRHPVRMQLWEIPAGLLDVDGEPMLECAQRELAEEADLQATTWHTLVDYFTTPGASNEGIRIYLAEGISSVPDADLHTREDEEAGIVPTWVPLAEAVAAVLRGEIHNPSAVSAVLALHAVRTGAGTLRDARAPWEHQPRGIAP</sequence>
<comment type="caution">
    <text evidence="3">The sequence shown here is derived from an EMBL/GenBank/DDBJ whole genome shotgun (WGS) entry which is preliminary data.</text>
</comment>
<reference evidence="4" key="1">
    <citation type="journal article" date="2019" name="Int. J. Syst. Evol. Microbiol.">
        <title>The Global Catalogue of Microorganisms (GCM) 10K type strain sequencing project: providing services to taxonomists for standard genome sequencing and annotation.</title>
        <authorList>
            <consortium name="The Broad Institute Genomics Platform"/>
            <consortium name="The Broad Institute Genome Sequencing Center for Infectious Disease"/>
            <person name="Wu L."/>
            <person name="Ma J."/>
        </authorList>
    </citation>
    <scope>NUCLEOTIDE SEQUENCE [LARGE SCALE GENOMIC DNA]</scope>
    <source>
        <strain evidence="4">JCM 11483</strain>
    </source>
</reference>
<feature type="domain" description="Nudix hydrolase" evidence="2">
    <location>
        <begin position="52"/>
        <end position="192"/>
    </location>
</feature>
<accession>A0ABP6RA33</accession>
<protein>
    <submittedName>
        <fullName evidence="3">NUDIX hydrolase</fullName>
    </submittedName>
</protein>
<dbReference type="Pfam" id="PF00293">
    <property type="entry name" value="NUDIX"/>
    <property type="match status" value="1"/>
</dbReference>
<dbReference type="PANTHER" id="PTHR11839">
    <property type="entry name" value="UDP/ADP-SUGAR PYROPHOSPHATASE"/>
    <property type="match status" value="1"/>
</dbReference>
<proteinExistence type="predicted"/>
<dbReference type="PROSITE" id="PS51462">
    <property type="entry name" value="NUDIX"/>
    <property type="match status" value="1"/>
</dbReference>
<dbReference type="CDD" id="cd24158">
    <property type="entry name" value="NUDIX_ADPRase_Rv1700"/>
    <property type="match status" value="1"/>
</dbReference>
<evidence type="ECO:0000313" key="4">
    <source>
        <dbReference type="Proteomes" id="UP001501736"/>
    </source>
</evidence>
<keyword evidence="4" id="KW-1185">Reference proteome</keyword>
<name>A0ABP6RA33_9MICC</name>